<keyword evidence="1" id="KW-0472">Membrane</keyword>
<gene>
    <name evidence="2" type="ORF">AREALGSMS7_01379</name>
</gene>
<dbReference type="EMBL" id="CP022515">
    <property type="protein sequence ID" value="ASO04850.1"/>
    <property type="molecule type" value="Genomic_DNA"/>
</dbReference>
<evidence type="ECO:0000256" key="1">
    <source>
        <dbReference type="SAM" id="Phobius"/>
    </source>
</evidence>
<protein>
    <submittedName>
        <fullName evidence="2">Uncharacterized protein</fullName>
    </submittedName>
</protein>
<proteinExistence type="predicted"/>
<accession>A0A221UUB6</accession>
<dbReference type="KEGG" id="aalg:AREALGSMS7_01379"/>
<evidence type="ECO:0000313" key="2">
    <source>
        <dbReference type="EMBL" id="ASO04850.1"/>
    </source>
</evidence>
<organism evidence="2 3">
    <name type="scientific">Arenibacter algicola</name>
    <dbReference type="NCBI Taxonomy" id="616991"/>
    <lineage>
        <taxon>Bacteria</taxon>
        <taxon>Pseudomonadati</taxon>
        <taxon>Bacteroidota</taxon>
        <taxon>Flavobacteriia</taxon>
        <taxon>Flavobacteriales</taxon>
        <taxon>Flavobacteriaceae</taxon>
        <taxon>Arenibacter</taxon>
    </lineage>
</organism>
<keyword evidence="1" id="KW-0812">Transmembrane</keyword>
<name>A0A221UUB6_9FLAO</name>
<evidence type="ECO:0000313" key="3">
    <source>
        <dbReference type="Proteomes" id="UP000204551"/>
    </source>
</evidence>
<sequence>MIFYRLSALIQMDYVVVELSMFQTLDSYYSLPNTFISLLYKFYSLFYIQLIFREKSFYY</sequence>
<reference evidence="2 3" key="1">
    <citation type="submission" date="2017-07" db="EMBL/GenBank/DDBJ databases">
        <title>Genome Sequence of Arenibacter algicola Strain SMS7 Isolated from a culture of the Diatom Skeletonema marinoi.</title>
        <authorList>
            <person name="Topel M."/>
            <person name="Pinder M.I.M."/>
            <person name="Johansson O.N."/>
            <person name="Kourtchenko O."/>
            <person name="Godhe A."/>
            <person name="Clarke A.K."/>
        </authorList>
    </citation>
    <scope>NUCLEOTIDE SEQUENCE [LARGE SCALE GENOMIC DNA]</scope>
    <source>
        <strain evidence="2 3">SMS7</strain>
    </source>
</reference>
<feature type="transmembrane region" description="Helical" evidence="1">
    <location>
        <begin position="34"/>
        <end position="52"/>
    </location>
</feature>
<dbReference type="AlphaFoldDB" id="A0A221UUB6"/>
<dbReference type="Proteomes" id="UP000204551">
    <property type="component" value="Chromosome"/>
</dbReference>
<keyword evidence="1" id="KW-1133">Transmembrane helix</keyword>